<evidence type="ECO:0000313" key="3">
    <source>
        <dbReference type="EMBL" id="KAL2811552.1"/>
    </source>
</evidence>
<comment type="caution">
    <text evidence="3">The sequence shown here is derived from an EMBL/GenBank/DDBJ whole genome shotgun (WGS) entry which is preliminary data.</text>
</comment>
<feature type="region of interest" description="Disordered" evidence="1">
    <location>
        <begin position="38"/>
        <end position="58"/>
    </location>
</feature>
<dbReference type="InterPro" id="IPR056009">
    <property type="entry name" value="DUF7587"/>
</dbReference>
<protein>
    <recommendedName>
        <fullName evidence="2">DUF7587 domain-containing protein</fullName>
    </recommendedName>
</protein>
<evidence type="ECO:0000256" key="1">
    <source>
        <dbReference type="SAM" id="MobiDB-lite"/>
    </source>
</evidence>
<name>A0ABR4H7W5_9EURO</name>
<dbReference type="Proteomes" id="UP001610335">
    <property type="component" value="Unassembled WGS sequence"/>
</dbReference>
<gene>
    <name evidence="3" type="ORF">BDW59DRAFT_155512</name>
</gene>
<proteinExistence type="predicted"/>
<accession>A0ABR4H7W5</accession>
<organism evidence="3 4">
    <name type="scientific">Aspergillus cavernicola</name>
    <dbReference type="NCBI Taxonomy" id="176166"/>
    <lineage>
        <taxon>Eukaryota</taxon>
        <taxon>Fungi</taxon>
        <taxon>Dikarya</taxon>
        <taxon>Ascomycota</taxon>
        <taxon>Pezizomycotina</taxon>
        <taxon>Eurotiomycetes</taxon>
        <taxon>Eurotiomycetidae</taxon>
        <taxon>Eurotiales</taxon>
        <taxon>Aspergillaceae</taxon>
        <taxon>Aspergillus</taxon>
        <taxon>Aspergillus subgen. Nidulantes</taxon>
    </lineage>
</organism>
<reference evidence="3 4" key="1">
    <citation type="submission" date="2024-07" db="EMBL/GenBank/DDBJ databases">
        <title>Section-level genome sequencing and comparative genomics of Aspergillus sections Usti and Cavernicolus.</title>
        <authorList>
            <consortium name="Lawrence Berkeley National Laboratory"/>
            <person name="Nybo J.L."/>
            <person name="Vesth T.C."/>
            <person name="Theobald S."/>
            <person name="Frisvad J.C."/>
            <person name="Larsen T.O."/>
            <person name="Kjaerboelling I."/>
            <person name="Rothschild-Mancinelli K."/>
            <person name="Lyhne E.K."/>
            <person name="Kogle M.E."/>
            <person name="Barry K."/>
            <person name="Clum A."/>
            <person name="Na H."/>
            <person name="Ledsgaard L."/>
            <person name="Lin J."/>
            <person name="Lipzen A."/>
            <person name="Kuo A."/>
            <person name="Riley R."/>
            <person name="Mondo S."/>
            <person name="LaButti K."/>
            <person name="Haridas S."/>
            <person name="Pangalinan J."/>
            <person name="Salamov A.A."/>
            <person name="Simmons B.A."/>
            <person name="Magnuson J.K."/>
            <person name="Chen J."/>
            <person name="Drula E."/>
            <person name="Henrissat B."/>
            <person name="Wiebenga A."/>
            <person name="Lubbers R.J."/>
            <person name="Gomes A.C."/>
            <person name="Makela M.R."/>
            <person name="Stajich J."/>
            <person name="Grigoriev I.V."/>
            <person name="Mortensen U.H."/>
            <person name="De vries R.P."/>
            <person name="Baker S.E."/>
            <person name="Andersen M.R."/>
        </authorList>
    </citation>
    <scope>NUCLEOTIDE SEQUENCE [LARGE SCALE GENOMIC DNA]</scope>
    <source>
        <strain evidence="3 4">CBS 600.67</strain>
    </source>
</reference>
<evidence type="ECO:0000313" key="4">
    <source>
        <dbReference type="Proteomes" id="UP001610335"/>
    </source>
</evidence>
<evidence type="ECO:0000259" key="2">
    <source>
        <dbReference type="Pfam" id="PF24494"/>
    </source>
</evidence>
<dbReference type="Pfam" id="PF24494">
    <property type="entry name" value="DUF7587"/>
    <property type="match status" value="1"/>
</dbReference>
<feature type="domain" description="DUF7587" evidence="2">
    <location>
        <begin position="65"/>
        <end position="165"/>
    </location>
</feature>
<dbReference type="EMBL" id="JBFXLS010000238">
    <property type="protein sequence ID" value="KAL2811552.1"/>
    <property type="molecule type" value="Genomic_DNA"/>
</dbReference>
<keyword evidence="4" id="KW-1185">Reference proteome</keyword>
<sequence length="257" mass="29282">MGCLIDSEIRLCNRTCSSPHTNQSRQHLPLALMRMTHDGSADGRTAPTPRPDANNTIWPRFRGQRPITEYEVTCQMDLSSRFETQFSSCTTWSHLSSLLEIWKTKKRVRNLRVHIIFTPYLPPATKVYKASGLVHRFELEQEDYLVEEYLVCGPIPSSAIILSFSGEGERILLDIPLFGFQYLFPFIRRPTILVAVPTGLFGSNDQIPDPEVIRNAGISSDRLQVAGNRDFGLRVLLDTFTRGKYFTVKDWEGLRTS</sequence>